<reference evidence="7 8" key="1">
    <citation type="submission" date="2024-02" db="EMBL/GenBank/DDBJ databases">
        <authorList>
            <person name="Daric V."/>
            <person name="Darras S."/>
        </authorList>
    </citation>
    <scope>NUCLEOTIDE SEQUENCE [LARGE SCALE GENOMIC DNA]</scope>
</reference>
<evidence type="ECO:0000256" key="5">
    <source>
        <dbReference type="ARBA" id="ARBA00023242"/>
    </source>
</evidence>
<feature type="region of interest" description="Disordered" evidence="6">
    <location>
        <begin position="139"/>
        <end position="171"/>
    </location>
</feature>
<evidence type="ECO:0000256" key="3">
    <source>
        <dbReference type="ARBA" id="ARBA00022771"/>
    </source>
</evidence>
<comment type="caution">
    <text evidence="7">The sequence shown here is derived from an EMBL/GenBank/DDBJ whole genome shotgun (WGS) entry which is preliminary data.</text>
</comment>
<dbReference type="PANTHER" id="PTHR13340:SF2">
    <property type="entry name" value="GATA ZINC FINGER DOMAIN-CONTAINING PROTEIN 1"/>
    <property type="match status" value="1"/>
</dbReference>
<keyword evidence="4" id="KW-0862">Zinc</keyword>
<comment type="subcellular location">
    <subcellularLocation>
        <location evidence="1">Nucleus</location>
    </subcellularLocation>
</comment>
<keyword evidence="8" id="KW-1185">Reference proteome</keyword>
<name>A0ABP0G1T7_CLALP</name>
<keyword evidence="2" id="KW-0479">Metal-binding</keyword>
<evidence type="ECO:0000256" key="6">
    <source>
        <dbReference type="SAM" id="MobiDB-lite"/>
    </source>
</evidence>
<keyword evidence="5" id="KW-0539">Nucleus</keyword>
<evidence type="ECO:0000256" key="1">
    <source>
        <dbReference type="ARBA" id="ARBA00004123"/>
    </source>
</evidence>
<feature type="compositionally biased region" description="Low complexity" evidence="6">
    <location>
        <begin position="145"/>
        <end position="157"/>
    </location>
</feature>
<evidence type="ECO:0000256" key="4">
    <source>
        <dbReference type="ARBA" id="ARBA00022833"/>
    </source>
</evidence>
<dbReference type="EMBL" id="CAWYQH010000101">
    <property type="protein sequence ID" value="CAK8685787.1"/>
    <property type="molecule type" value="Genomic_DNA"/>
</dbReference>
<evidence type="ECO:0000256" key="2">
    <source>
        <dbReference type="ARBA" id="ARBA00022723"/>
    </source>
</evidence>
<gene>
    <name evidence="7" type="ORF">CVLEPA_LOCUS16881</name>
</gene>
<evidence type="ECO:0000313" key="7">
    <source>
        <dbReference type="EMBL" id="CAK8685787.1"/>
    </source>
</evidence>
<dbReference type="InterPro" id="IPR039050">
    <property type="entry name" value="GATAD1"/>
</dbReference>
<dbReference type="Proteomes" id="UP001642483">
    <property type="component" value="Unassembled WGS sequence"/>
</dbReference>
<evidence type="ECO:0008006" key="9">
    <source>
        <dbReference type="Google" id="ProtNLM"/>
    </source>
</evidence>
<accession>A0ABP0G1T7</accession>
<sequence length="317" mass="36715">MKLEMLVYDSYASCILKHRTFAWQKYRYRTVPSDWPPPELSEKCARTPKNVYHKVSTIAIFFAPYLRQQSMARNEQRDLTKDCDIIVVENVAPAHTRKEMPLGGSKPFCKYCESQSSVIWRKDLSSADYICQSCFIQQPSSRQDSSGSNNKSKIGNKLTKSSHTRQKSVRSKVFAKGKNRRNIFKPKSTTKVERNGNANVTSESIFYRGMYFQQGDIVSVIDEEDSRTYYAQCNCFMTNKFCEKFVSFTWLLPIRKIKYDEGFQPSLFYLGPADDIIHTMESVQFVCHAPSDYYLPLQSLYPTFPSKQAKNYLSVNM</sequence>
<dbReference type="PANTHER" id="PTHR13340">
    <property type="entry name" value="GATA ZINC FINGER DOMAIN-CONTAINING"/>
    <property type="match status" value="1"/>
</dbReference>
<feature type="compositionally biased region" description="Basic residues" evidence="6">
    <location>
        <begin position="160"/>
        <end position="171"/>
    </location>
</feature>
<evidence type="ECO:0000313" key="8">
    <source>
        <dbReference type="Proteomes" id="UP001642483"/>
    </source>
</evidence>
<keyword evidence="3" id="KW-0863">Zinc-finger</keyword>
<proteinExistence type="predicted"/>
<protein>
    <recommendedName>
        <fullName evidence="9">GATA zinc finger domain-containing protein 1</fullName>
    </recommendedName>
</protein>
<organism evidence="7 8">
    <name type="scientific">Clavelina lepadiformis</name>
    <name type="common">Light-bulb sea squirt</name>
    <name type="synonym">Ascidia lepadiformis</name>
    <dbReference type="NCBI Taxonomy" id="159417"/>
    <lineage>
        <taxon>Eukaryota</taxon>
        <taxon>Metazoa</taxon>
        <taxon>Chordata</taxon>
        <taxon>Tunicata</taxon>
        <taxon>Ascidiacea</taxon>
        <taxon>Aplousobranchia</taxon>
        <taxon>Clavelinidae</taxon>
        <taxon>Clavelina</taxon>
    </lineage>
</organism>